<dbReference type="Proteomes" id="UP000249495">
    <property type="component" value="Chromosome 1"/>
</dbReference>
<dbReference type="RefSeq" id="WP_018029963.1">
    <property type="nucleotide sequence ID" value="NZ_JBGXUQ010000051.1"/>
</dbReference>
<evidence type="ECO:0000313" key="1">
    <source>
        <dbReference type="EMBL" id="SQF40539.1"/>
    </source>
</evidence>
<proteinExistence type="predicted"/>
<dbReference type="EMBL" id="LS483343">
    <property type="protein sequence ID" value="SQF40539.1"/>
    <property type="molecule type" value="Genomic_DNA"/>
</dbReference>
<evidence type="ECO:0000313" key="2">
    <source>
        <dbReference type="Proteomes" id="UP000249495"/>
    </source>
</evidence>
<organism evidence="1 2">
    <name type="scientific">Streptococcus ferus</name>
    <dbReference type="NCBI Taxonomy" id="1345"/>
    <lineage>
        <taxon>Bacteria</taxon>
        <taxon>Bacillati</taxon>
        <taxon>Bacillota</taxon>
        <taxon>Bacilli</taxon>
        <taxon>Lactobacillales</taxon>
        <taxon>Streptococcaceae</taxon>
        <taxon>Streptococcus</taxon>
    </lineage>
</organism>
<dbReference type="AlphaFoldDB" id="A0A2X3VZQ3"/>
<accession>A0A2X3VZQ3</accession>
<sequence length="205" mass="24279">MGKRGFIFIIGLCLLALCFFTYRSLSAPRNIFSEIYRDEYAGFHSWQGYPHLSKVAGINNWDRAEARDEFAQMPSEHYREAALSQPITEAGYSFNFYKKNEHMTMYFTYKLDQEVSLYFHSLYKEKNKSLTQTVSVIIPDGTRRKYIKNKADIQSYLDRYQVSSSDLETYYNQGMKNLLLKDWVSVYQSRFSSDDWGEVKVIRKW</sequence>
<dbReference type="NCBIfam" id="NF033863">
    <property type="entry name" value="immun_TipC_fam"/>
    <property type="match status" value="1"/>
</dbReference>
<dbReference type="KEGG" id="sfer:NCTC12278_01110"/>
<dbReference type="InterPro" id="IPR048042">
    <property type="entry name" value="TipC-like"/>
</dbReference>
<keyword evidence="2" id="KW-1185">Reference proteome</keyword>
<gene>
    <name evidence="1" type="ORF">NCTC12278_01110</name>
</gene>
<protein>
    <submittedName>
        <fullName evidence="1">Signal peptide</fullName>
    </submittedName>
</protein>
<dbReference type="STRING" id="1123303.GCA_000372425_00634"/>
<reference evidence="1 2" key="1">
    <citation type="submission" date="2018-06" db="EMBL/GenBank/DDBJ databases">
        <authorList>
            <consortium name="Pathogen Informatics"/>
            <person name="Doyle S."/>
        </authorList>
    </citation>
    <scope>NUCLEOTIDE SEQUENCE [LARGE SCALE GENOMIC DNA]</scope>
    <source>
        <strain evidence="1 2">NCTC12278</strain>
    </source>
</reference>
<name>A0A2X3VZQ3_9STRE</name>